<dbReference type="PROSITE" id="PS00360">
    <property type="entry name" value="RIBOSOMAL_S9"/>
    <property type="match status" value="1"/>
</dbReference>
<proteinExistence type="inferred from homology"/>
<evidence type="ECO:0000313" key="9">
    <source>
        <dbReference type="Proteomes" id="UP000178249"/>
    </source>
</evidence>
<gene>
    <name evidence="5" type="primary">rpsI</name>
    <name evidence="8" type="ORF">A2841_03645</name>
</gene>
<dbReference type="InterPro" id="IPR020568">
    <property type="entry name" value="Ribosomal_Su5_D2-typ_SF"/>
</dbReference>
<feature type="compositionally biased region" description="Basic residues" evidence="7">
    <location>
        <begin position="111"/>
        <end position="130"/>
    </location>
</feature>
<name>A0A1F6C2E8_9BACT</name>
<dbReference type="GO" id="GO:0003723">
    <property type="term" value="F:RNA binding"/>
    <property type="evidence" value="ECO:0007669"/>
    <property type="project" value="TreeGrafter"/>
</dbReference>
<dbReference type="EMBL" id="MFKP01000044">
    <property type="protein sequence ID" value="OGG43331.1"/>
    <property type="molecule type" value="Genomic_DNA"/>
</dbReference>
<dbReference type="PANTHER" id="PTHR21569">
    <property type="entry name" value="RIBOSOMAL PROTEIN S9"/>
    <property type="match status" value="1"/>
</dbReference>
<dbReference type="PANTHER" id="PTHR21569:SF1">
    <property type="entry name" value="SMALL RIBOSOMAL SUBUNIT PROTEIN US9M"/>
    <property type="match status" value="1"/>
</dbReference>
<dbReference type="InterPro" id="IPR014721">
    <property type="entry name" value="Ribsml_uS5_D2-typ_fold_subgr"/>
</dbReference>
<dbReference type="Pfam" id="PF00380">
    <property type="entry name" value="Ribosomal_S9"/>
    <property type="match status" value="1"/>
</dbReference>
<accession>A0A1F6C2E8</accession>
<dbReference type="Gene3D" id="3.30.230.10">
    <property type="match status" value="1"/>
</dbReference>
<evidence type="ECO:0000256" key="3">
    <source>
        <dbReference type="ARBA" id="ARBA00023274"/>
    </source>
</evidence>
<evidence type="ECO:0000313" key="8">
    <source>
        <dbReference type="EMBL" id="OGG43331.1"/>
    </source>
</evidence>
<evidence type="ECO:0000256" key="1">
    <source>
        <dbReference type="ARBA" id="ARBA00005251"/>
    </source>
</evidence>
<dbReference type="InterPro" id="IPR023035">
    <property type="entry name" value="Ribosomal_uS9_bac/plastid"/>
</dbReference>
<dbReference type="InterPro" id="IPR020574">
    <property type="entry name" value="Ribosomal_uS9_CS"/>
</dbReference>
<dbReference type="AlphaFoldDB" id="A0A1F6C2E8"/>
<evidence type="ECO:0000256" key="4">
    <source>
        <dbReference type="ARBA" id="ARBA00035259"/>
    </source>
</evidence>
<dbReference type="GO" id="GO:0006412">
    <property type="term" value="P:translation"/>
    <property type="evidence" value="ECO:0007669"/>
    <property type="project" value="UniProtKB-UniRule"/>
</dbReference>
<reference evidence="8 9" key="1">
    <citation type="journal article" date="2016" name="Nat. Commun.">
        <title>Thousands of microbial genomes shed light on interconnected biogeochemical processes in an aquifer system.</title>
        <authorList>
            <person name="Anantharaman K."/>
            <person name="Brown C.T."/>
            <person name="Hug L.A."/>
            <person name="Sharon I."/>
            <person name="Castelle C.J."/>
            <person name="Probst A.J."/>
            <person name="Thomas B.C."/>
            <person name="Singh A."/>
            <person name="Wilkins M.J."/>
            <person name="Karaoz U."/>
            <person name="Brodie E.L."/>
            <person name="Williams K.H."/>
            <person name="Hubbard S.S."/>
            <person name="Banfield J.F."/>
        </authorList>
    </citation>
    <scope>NUCLEOTIDE SEQUENCE [LARGE SCALE GENOMIC DNA]</scope>
</reference>
<dbReference type="FunFam" id="3.30.230.10:FF:000001">
    <property type="entry name" value="30S ribosomal protein S9"/>
    <property type="match status" value="1"/>
</dbReference>
<protein>
    <recommendedName>
        <fullName evidence="4 5">Small ribosomal subunit protein uS9</fullName>
    </recommendedName>
</protein>
<evidence type="ECO:0000256" key="6">
    <source>
        <dbReference type="RuleBase" id="RU003815"/>
    </source>
</evidence>
<dbReference type="HAMAP" id="MF_00532_B">
    <property type="entry name" value="Ribosomal_uS9_B"/>
    <property type="match status" value="1"/>
</dbReference>
<keyword evidence="3 5" id="KW-0687">Ribonucleoprotein</keyword>
<feature type="region of interest" description="Disordered" evidence="7">
    <location>
        <begin position="105"/>
        <end position="130"/>
    </location>
</feature>
<evidence type="ECO:0000256" key="7">
    <source>
        <dbReference type="SAM" id="MobiDB-lite"/>
    </source>
</evidence>
<comment type="caution">
    <text evidence="8">The sequence shown here is derived from an EMBL/GenBank/DDBJ whole genome shotgun (WGS) entry which is preliminary data.</text>
</comment>
<dbReference type="Proteomes" id="UP000178249">
    <property type="component" value="Unassembled WGS sequence"/>
</dbReference>
<dbReference type="SUPFAM" id="SSF54211">
    <property type="entry name" value="Ribosomal protein S5 domain 2-like"/>
    <property type="match status" value="1"/>
</dbReference>
<evidence type="ECO:0000256" key="2">
    <source>
        <dbReference type="ARBA" id="ARBA00022980"/>
    </source>
</evidence>
<organism evidence="8 9">
    <name type="scientific">Candidatus Kaiserbacteria bacterium RIFCSPHIGHO2_01_FULL_48_10</name>
    <dbReference type="NCBI Taxonomy" id="1798476"/>
    <lineage>
        <taxon>Bacteria</taxon>
        <taxon>Candidatus Kaiseribacteriota</taxon>
    </lineage>
</organism>
<evidence type="ECO:0000256" key="5">
    <source>
        <dbReference type="HAMAP-Rule" id="MF_00532"/>
    </source>
</evidence>
<sequence length="130" mass="14517">MATSTYIETIGRRKTASARVRLTEATKQSLVVNGKDAMTYFQINDLVIIARSPLAHSENKFSVTAVVTGGGISAQAEAVRHGIARALIKFNHEYRGVLKKAKFLKRDPRAKERRKPGLKKARKAPQWSKR</sequence>
<dbReference type="InterPro" id="IPR000754">
    <property type="entry name" value="Ribosomal_uS9"/>
</dbReference>
<dbReference type="GO" id="GO:0022627">
    <property type="term" value="C:cytosolic small ribosomal subunit"/>
    <property type="evidence" value="ECO:0007669"/>
    <property type="project" value="TreeGrafter"/>
</dbReference>
<dbReference type="GO" id="GO:0003735">
    <property type="term" value="F:structural constituent of ribosome"/>
    <property type="evidence" value="ECO:0007669"/>
    <property type="project" value="InterPro"/>
</dbReference>
<keyword evidence="2 5" id="KW-0689">Ribosomal protein</keyword>
<dbReference type="NCBIfam" id="NF001099">
    <property type="entry name" value="PRK00132.1"/>
    <property type="match status" value="1"/>
</dbReference>
<comment type="similarity">
    <text evidence="1 5 6">Belongs to the universal ribosomal protein uS9 family.</text>
</comment>